<dbReference type="Gene3D" id="1.10.10.60">
    <property type="entry name" value="Homeodomain-like"/>
    <property type="match status" value="2"/>
</dbReference>
<accession>A0A554VB84</accession>
<dbReference type="PANTHER" id="PTHR43280:SF34">
    <property type="entry name" value="ARAC-FAMILY TRANSCRIPTIONAL REGULATOR"/>
    <property type="match status" value="1"/>
</dbReference>
<dbReference type="Proteomes" id="UP000318833">
    <property type="component" value="Unassembled WGS sequence"/>
</dbReference>
<feature type="transmembrane region" description="Helical" evidence="4">
    <location>
        <begin position="403"/>
        <end position="421"/>
    </location>
</feature>
<dbReference type="GO" id="GO:0003700">
    <property type="term" value="F:DNA-binding transcription factor activity"/>
    <property type="evidence" value="ECO:0007669"/>
    <property type="project" value="InterPro"/>
</dbReference>
<evidence type="ECO:0000256" key="1">
    <source>
        <dbReference type="ARBA" id="ARBA00023015"/>
    </source>
</evidence>
<dbReference type="RefSeq" id="WP_143918886.1">
    <property type="nucleotide sequence ID" value="NZ_CANMXV010000101.1"/>
</dbReference>
<dbReference type="InterPro" id="IPR018060">
    <property type="entry name" value="HTH_AraC"/>
</dbReference>
<keyword evidence="2" id="KW-0238">DNA-binding</keyword>
<evidence type="ECO:0000259" key="5">
    <source>
        <dbReference type="PROSITE" id="PS01124"/>
    </source>
</evidence>
<feature type="domain" description="HTH araC/xylS-type" evidence="5">
    <location>
        <begin position="459"/>
        <end position="571"/>
    </location>
</feature>
<organism evidence="6 7">
    <name type="scientific">Aquimarina algiphila</name>
    <dbReference type="NCBI Taxonomy" id="2047982"/>
    <lineage>
        <taxon>Bacteria</taxon>
        <taxon>Pseudomonadati</taxon>
        <taxon>Bacteroidota</taxon>
        <taxon>Flavobacteriia</taxon>
        <taxon>Flavobacteriales</taxon>
        <taxon>Flavobacteriaceae</taxon>
        <taxon>Aquimarina</taxon>
    </lineage>
</organism>
<dbReference type="PANTHER" id="PTHR43280">
    <property type="entry name" value="ARAC-FAMILY TRANSCRIPTIONAL REGULATOR"/>
    <property type="match status" value="1"/>
</dbReference>
<dbReference type="PROSITE" id="PS01124">
    <property type="entry name" value="HTH_ARAC_FAMILY_2"/>
    <property type="match status" value="1"/>
</dbReference>
<keyword evidence="4" id="KW-1133">Transmembrane helix</keyword>
<evidence type="ECO:0000256" key="2">
    <source>
        <dbReference type="ARBA" id="ARBA00023125"/>
    </source>
</evidence>
<comment type="caution">
    <text evidence="6">The sequence shown here is derived from an EMBL/GenBank/DDBJ whole genome shotgun (WGS) entry which is preliminary data.</text>
</comment>
<keyword evidence="7" id="KW-1185">Reference proteome</keyword>
<dbReference type="SMART" id="SM00342">
    <property type="entry name" value="HTH_ARAC"/>
    <property type="match status" value="1"/>
</dbReference>
<dbReference type="EMBL" id="VLNR01000100">
    <property type="protein sequence ID" value="TSE03742.1"/>
    <property type="molecule type" value="Genomic_DNA"/>
</dbReference>
<keyword evidence="4" id="KW-0812">Transmembrane</keyword>
<dbReference type="InterPro" id="IPR011990">
    <property type="entry name" value="TPR-like_helical_dom_sf"/>
</dbReference>
<dbReference type="AlphaFoldDB" id="A0A554VB84"/>
<dbReference type="OrthoDB" id="5295174at2"/>
<evidence type="ECO:0000313" key="6">
    <source>
        <dbReference type="EMBL" id="TSE03742.1"/>
    </source>
</evidence>
<keyword evidence="4" id="KW-0472">Membrane</keyword>
<proteinExistence type="predicted"/>
<evidence type="ECO:0000256" key="3">
    <source>
        <dbReference type="ARBA" id="ARBA00023163"/>
    </source>
</evidence>
<keyword evidence="1" id="KW-0805">Transcription regulation</keyword>
<evidence type="ECO:0000313" key="7">
    <source>
        <dbReference type="Proteomes" id="UP000318833"/>
    </source>
</evidence>
<dbReference type="Gene3D" id="1.25.40.10">
    <property type="entry name" value="Tetratricopeptide repeat domain"/>
    <property type="match status" value="2"/>
</dbReference>
<gene>
    <name evidence="6" type="ORF">FOF46_28635</name>
</gene>
<evidence type="ECO:0000256" key="4">
    <source>
        <dbReference type="SAM" id="Phobius"/>
    </source>
</evidence>
<keyword evidence="3" id="KW-0804">Transcription</keyword>
<name>A0A554VB84_9FLAO</name>
<dbReference type="Pfam" id="PF12833">
    <property type="entry name" value="HTH_18"/>
    <property type="match status" value="1"/>
</dbReference>
<sequence>MIKFLNIISCFLIAILLFSYIQIDKNNFLNVKVINEFHIPDSLRGKPYKYIEDQLYKFDNFENRVTIYAKSYIKKGLIDKNSLEMAKGYFFLSSVSQDSLELIYLNHAINLLKAKTNKNYPAILYYSKGDYYYKRANYKDALDNYFICYRIAKKHHNNVLAYDSKFNIGSLKNRIGKHEEALKIFKEFNDYILSEESEYPKDYYSKLIGLFALSDSYTKLKKLDTATIINKKGIKISLSNNDNDMYHYFIMNEGVNLYYKKEYKNSIDSLKKAIPNLIKLEDKSNEIFSRFYLGKSFFAENKVEDANFQFRTADSLFKDFKDLFPEIRQGYKILINHYKEKNNKEKQLLYLNRLITVDSILSSNHLYINNKIVKDFDTANLILDKERLINDLSQSNSSKSRSIISLAIVLIIVSLFLIFSYKKRKRDKIRFKQLVEKNNKEEKNYKPLKDKQSLAHLSEDIMKIIKTGLDKFESEEEYLTPNISINTLAKSINSNSKYLSVFINHYEQKKFTDYINDLRIEYSIEKLKSDHKFRKYTIKAIADTVGFSNPVSFSQAFYKKTGIKPSYFIKKLENNAKT</sequence>
<dbReference type="SUPFAM" id="SSF48452">
    <property type="entry name" value="TPR-like"/>
    <property type="match status" value="2"/>
</dbReference>
<dbReference type="InterPro" id="IPR009057">
    <property type="entry name" value="Homeodomain-like_sf"/>
</dbReference>
<reference evidence="6 7" key="1">
    <citation type="submission" date="2019-07" db="EMBL/GenBank/DDBJ databases">
        <title>The draft genome sequence of Aquimarina algiphila M91.</title>
        <authorList>
            <person name="Meng X."/>
        </authorList>
    </citation>
    <scope>NUCLEOTIDE SEQUENCE [LARGE SCALE GENOMIC DNA]</scope>
    <source>
        <strain evidence="6 7">M91</strain>
    </source>
</reference>
<dbReference type="GO" id="GO:0043565">
    <property type="term" value="F:sequence-specific DNA binding"/>
    <property type="evidence" value="ECO:0007669"/>
    <property type="project" value="InterPro"/>
</dbReference>
<dbReference type="SUPFAM" id="SSF46689">
    <property type="entry name" value="Homeodomain-like"/>
    <property type="match status" value="1"/>
</dbReference>
<protein>
    <submittedName>
        <fullName evidence="6">Helix-turn-helix domain-containing protein</fullName>
    </submittedName>
</protein>